<gene>
    <name evidence="1" type="ORF">S01H4_61737</name>
</gene>
<evidence type="ECO:0000313" key="1">
    <source>
        <dbReference type="EMBL" id="GAH13379.1"/>
    </source>
</evidence>
<comment type="caution">
    <text evidence="1">The sequence shown here is derived from an EMBL/GenBank/DDBJ whole genome shotgun (WGS) entry which is preliminary data.</text>
</comment>
<accession>X1E882</accession>
<name>X1E882_9ZZZZ</name>
<sequence length="116" mass="12928">MKTSGRFLILLGIVFQSFNSNSQALINSFEQESNLANVTVTEGLDISRVMRGEVVSINFNVVEKEISHLKSVARINVYDPDGKYIQYYSSNGDITYGSGSYSFQTAMNDLPGTWKI</sequence>
<dbReference type="AlphaFoldDB" id="X1E882"/>
<organism evidence="1">
    <name type="scientific">marine sediment metagenome</name>
    <dbReference type="NCBI Taxonomy" id="412755"/>
    <lineage>
        <taxon>unclassified sequences</taxon>
        <taxon>metagenomes</taxon>
        <taxon>ecological metagenomes</taxon>
    </lineage>
</organism>
<proteinExistence type="predicted"/>
<reference evidence="1" key="1">
    <citation type="journal article" date="2014" name="Front. Microbiol.">
        <title>High frequency of phylogenetically diverse reductive dehalogenase-homologous genes in deep subseafloor sedimentary metagenomes.</title>
        <authorList>
            <person name="Kawai M."/>
            <person name="Futagami T."/>
            <person name="Toyoda A."/>
            <person name="Takaki Y."/>
            <person name="Nishi S."/>
            <person name="Hori S."/>
            <person name="Arai W."/>
            <person name="Tsubouchi T."/>
            <person name="Morono Y."/>
            <person name="Uchiyama I."/>
            <person name="Ito T."/>
            <person name="Fujiyama A."/>
            <person name="Inagaki F."/>
            <person name="Takami H."/>
        </authorList>
    </citation>
    <scope>NUCLEOTIDE SEQUENCE</scope>
    <source>
        <strain evidence="1">Expedition CK06-06</strain>
    </source>
</reference>
<dbReference type="EMBL" id="BART01036678">
    <property type="protein sequence ID" value="GAH13379.1"/>
    <property type="molecule type" value="Genomic_DNA"/>
</dbReference>
<protein>
    <submittedName>
        <fullName evidence="1">Uncharacterized protein</fullName>
    </submittedName>
</protein>